<name>A0AA36MGW5_CYLNA</name>
<comment type="caution">
    <text evidence="6">The sequence shown here is derived from an EMBL/GenBank/DDBJ whole genome shotgun (WGS) entry which is preliminary data.</text>
</comment>
<dbReference type="InterPro" id="IPR007484">
    <property type="entry name" value="Peptidase_M28"/>
</dbReference>
<dbReference type="FunFam" id="3.50.30.30:FF:000033">
    <property type="entry name" value="Glutamate carboxypeptidase 2 homolog"/>
    <property type="match status" value="1"/>
</dbReference>
<dbReference type="Pfam" id="PF04389">
    <property type="entry name" value="Peptidase_M28"/>
    <property type="match status" value="1"/>
</dbReference>
<keyword evidence="2" id="KW-0812">Transmembrane</keyword>
<evidence type="ECO:0000256" key="2">
    <source>
        <dbReference type="SAM" id="Phobius"/>
    </source>
</evidence>
<dbReference type="InterPro" id="IPR007365">
    <property type="entry name" value="TFR-like_dimer_dom"/>
</dbReference>
<dbReference type="Pfam" id="PF04253">
    <property type="entry name" value="TFR_dimer"/>
    <property type="match status" value="1"/>
</dbReference>
<evidence type="ECO:0000259" key="3">
    <source>
        <dbReference type="Pfam" id="PF02225"/>
    </source>
</evidence>
<dbReference type="FunFam" id="3.40.630.10:FF:000101">
    <property type="entry name" value="N-acetylated alpha-linked acidic dipeptidase like 1"/>
    <property type="match status" value="1"/>
</dbReference>
<keyword evidence="7" id="KW-1185">Reference proteome</keyword>
<dbReference type="InterPro" id="IPR003137">
    <property type="entry name" value="PA_domain"/>
</dbReference>
<gene>
    <name evidence="6" type="ORF">CYNAS_LOCUS21196</name>
</gene>
<dbReference type="SUPFAM" id="SSF53187">
    <property type="entry name" value="Zn-dependent exopeptidases"/>
    <property type="match status" value="1"/>
</dbReference>
<evidence type="ECO:0000259" key="4">
    <source>
        <dbReference type="Pfam" id="PF04253"/>
    </source>
</evidence>
<dbReference type="CDD" id="cd02121">
    <property type="entry name" value="PA_GCPII_like"/>
    <property type="match status" value="1"/>
</dbReference>
<dbReference type="CDD" id="cd08022">
    <property type="entry name" value="M28_PSMA_like"/>
    <property type="match status" value="1"/>
</dbReference>
<comment type="similarity">
    <text evidence="1">Belongs to the peptidase M28 family. M28B subfamily.</text>
</comment>
<accession>A0AA36MGW5</accession>
<evidence type="ECO:0000256" key="1">
    <source>
        <dbReference type="ARBA" id="ARBA00005634"/>
    </source>
</evidence>
<dbReference type="InterPro" id="IPR036757">
    <property type="entry name" value="TFR-like_dimer_dom_sf"/>
</dbReference>
<evidence type="ECO:0000259" key="5">
    <source>
        <dbReference type="Pfam" id="PF04389"/>
    </source>
</evidence>
<organism evidence="6 7">
    <name type="scientific">Cylicocyclus nassatus</name>
    <name type="common">Nematode worm</name>
    <dbReference type="NCBI Taxonomy" id="53992"/>
    <lineage>
        <taxon>Eukaryota</taxon>
        <taxon>Metazoa</taxon>
        <taxon>Ecdysozoa</taxon>
        <taxon>Nematoda</taxon>
        <taxon>Chromadorea</taxon>
        <taxon>Rhabditida</taxon>
        <taxon>Rhabditina</taxon>
        <taxon>Rhabditomorpha</taxon>
        <taxon>Strongyloidea</taxon>
        <taxon>Strongylidae</taxon>
        <taxon>Cylicocyclus</taxon>
    </lineage>
</organism>
<dbReference type="Pfam" id="PF02225">
    <property type="entry name" value="PA"/>
    <property type="match status" value="1"/>
</dbReference>
<dbReference type="PANTHER" id="PTHR10404">
    <property type="entry name" value="N-ACETYLATED-ALPHA-LINKED ACIDIC DIPEPTIDASE"/>
    <property type="match status" value="1"/>
</dbReference>
<feature type="domain" description="Peptidase M28" evidence="5">
    <location>
        <begin position="366"/>
        <end position="566"/>
    </location>
</feature>
<dbReference type="InterPro" id="IPR046450">
    <property type="entry name" value="PA_dom_sf"/>
</dbReference>
<dbReference type="PANTHER" id="PTHR10404:SF77">
    <property type="entry name" value="GLUTAMATE CARBOXYPEPTIDASE 2 HOMOLOG"/>
    <property type="match status" value="1"/>
</dbReference>
<dbReference type="GO" id="GO:0004180">
    <property type="term" value="F:carboxypeptidase activity"/>
    <property type="evidence" value="ECO:0007669"/>
    <property type="project" value="TreeGrafter"/>
</dbReference>
<dbReference type="AlphaFoldDB" id="A0AA36MGW5"/>
<dbReference type="Gene3D" id="3.50.30.30">
    <property type="match status" value="1"/>
</dbReference>
<dbReference type="Gene3D" id="1.20.930.40">
    <property type="entry name" value="Transferrin receptor-like, dimerisation domain"/>
    <property type="match status" value="1"/>
</dbReference>
<feature type="domain" description="PA" evidence="3">
    <location>
        <begin position="179"/>
        <end position="268"/>
    </location>
</feature>
<proteinExistence type="inferred from homology"/>
<dbReference type="Proteomes" id="UP001176961">
    <property type="component" value="Unassembled WGS sequence"/>
</dbReference>
<keyword evidence="2" id="KW-0472">Membrane</keyword>
<feature type="transmembrane region" description="Helical" evidence="2">
    <location>
        <begin position="24"/>
        <end position="42"/>
    </location>
</feature>
<dbReference type="SUPFAM" id="SSF47672">
    <property type="entry name" value="Transferrin receptor-like dimerisation domain"/>
    <property type="match status" value="1"/>
</dbReference>
<evidence type="ECO:0000313" key="6">
    <source>
        <dbReference type="EMBL" id="CAJ0609213.1"/>
    </source>
</evidence>
<keyword evidence="2" id="KW-1133">Transmembrane helix</keyword>
<sequence>MPYVGIGAQQDTKTSLLGPSMLKVYGIIVFTILLTLAIAGLGKHHSLHPIQRPKFETVADVHETISHELLSNIKPENIKANLRKFTKEPHLAGTDANKRVAHDIAQLWSDFGLDDVHTVPYEVLLSYPDFNTPNRITIMDAEGREVFRSSGVSPVIIPDEQGGKHAGHQWLAYSAPGRVTAEVVYCNRGLKQDFDNLKKMGIDIKGKIALMRFGEGFRGDKVHKAQKNGAAGAIIFSDPDDIARDGTDQSHVYPNTIWMPNEGVQRGSIMHGDGDPLTPLYPSKKELFKSRTIEQAKEDGTLPSIPVLPISYSTAFQILSRMKGRAAPQPWQGAINVTYKIGPGFRFEETLTMEVHSDLKVKKIRNVIGYIRGKDEPDRYVILGNHFDAWVYGSMDPNSGSAILAEVARAMMQTVNETGWRPARTIMFANWDAEEHGIIGSTEFVEEFTDILRQRAVVYLNMDTIHGNMTLHVGTIPSLYRVIVEAAKRVENPSKAEKAKGRTTVYDTWLKLRPSHTPGLPQIPVPGGGSDHVAFLTYAGVPVVDFSYKNETIHDTYPLYHTMYETPFVNEHLLDTDNFAVHRAIGQFWAELARFFTDEAVLPFNTTELAVAIVKDYIPALGKALTPLKYYQKAIQPAIQQLSHFTKAAQDFLSMCRKFEKTMFFTRVAFSQNPFDARHIAAVNERLMNAQRCFINPRGSPTAPQSRHVLYSISEHDSYASRQMAAVYDAIDDFTNAESDKQRVIIGKEIANQMSIVQHSVHCATNTLKDVI</sequence>
<evidence type="ECO:0000313" key="7">
    <source>
        <dbReference type="Proteomes" id="UP001176961"/>
    </source>
</evidence>
<dbReference type="InterPro" id="IPR039373">
    <property type="entry name" value="Peptidase_M28B"/>
</dbReference>
<dbReference type="Gene3D" id="3.40.630.10">
    <property type="entry name" value="Zn peptidases"/>
    <property type="match status" value="1"/>
</dbReference>
<dbReference type="EMBL" id="CATQJL010000326">
    <property type="protein sequence ID" value="CAJ0609213.1"/>
    <property type="molecule type" value="Genomic_DNA"/>
</dbReference>
<feature type="domain" description="Transferrin receptor-like dimerisation" evidence="4">
    <location>
        <begin position="636"/>
        <end position="769"/>
    </location>
</feature>
<reference evidence="6" key="1">
    <citation type="submission" date="2023-07" db="EMBL/GenBank/DDBJ databases">
        <authorList>
            <consortium name="CYATHOMIX"/>
        </authorList>
    </citation>
    <scope>NUCLEOTIDE SEQUENCE</scope>
    <source>
        <strain evidence="6">N/A</strain>
    </source>
</reference>
<protein>
    <submittedName>
        <fullName evidence="6">Uncharacterized protein</fullName>
    </submittedName>
</protein>
<dbReference type="SUPFAM" id="SSF52025">
    <property type="entry name" value="PA domain"/>
    <property type="match status" value="1"/>
</dbReference>